<evidence type="ECO:0000256" key="1">
    <source>
        <dbReference type="SAM" id="Phobius"/>
    </source>
</evidence>
<gene>
    <name evidence="2" type="ORF">SMRZ_LOCUS5283</name>
</gene>
<keyword evidence="3" id="KW-1185">Reference proteome</keyword>
<keyword evidence="1" id="KW-0812">Transmembrane</keyword>
<keyword evidence="1" id="KW-0472">Membrane</keyword>
<sequence>MFLKRDAQNLDLYEAGFFFVILVYLLHQDFDYMTVRYIRLSLDHI</sequence>
<dbReference type="AlphaFoldDB" id="A0A3P7WVL8"/>
<organism evidence="2 3">
    <name type="scientific">Schistosoma margrebowiei</name>
    <dbReference type="NCBI Taxonomy" id="48269"/>
    <lineage>
        <taxon>Eukaryota</taxon>
        <taxon>Metazoa</taxon>
        <taxon>Spiralia</taxon>
        <taxon>Lophotrochozoa</taxon>
        <taxon>Platyhelminthes</taxon>
        <taxon>Trematoda</taxon>
        <taxon>Digenea</taxon>
        <taxon>Strigeidida</taxon>
        <taxon>Schistosomatoidea</taxon>
        <taxon>Schistosomatidae</taxon>
        <taxon>Schistosoma</taxon>
    </lineage>
</organism>
<feature type="transmembrane region" description="Helical" evidence="1">
    <location>
        <begin position="12"/>
        <end position="27"/>
    </location>
</feature>
<keyword evidence="1" id="KW-1133">Transmembrane helix</keyword>
<protein>
    <submittedName>
        <fullName evidence="2">Uncharacterized protein</fullName>
    </submittedName>
</protein>
<proteinExistence type="predicted"/>
<dbReference type="EMBL" id="UZAI01001797">
    <property type="protein sequence ID" value="VDO65371.1"/>
    <property type="molecule type" value="Genomic_DNA"/>
</dbReference>
<accession>A0A3P7WVL8</accession>
<evidence type="ECO:0000313" key="3">
    <source>
        <dbReference type="Proteomes" id="UP000277204"/>
    </source>
</evidence>
<evidence type="ECO:0000313" key="2">
    <source>
        <dbReference type="EMBL" id="VDO65371.1"/>
    </source>
</evidence>
<reference evidence="2 3" key="1">
    <citation type="submission" date="2018-11" db="EMBL/GenBank/DDBJ databases">
        <authorList>
            <consortium name="Pathogen Informatics"/>
        </authorList>
    </citation>
    <scope>NUCLEOTIDE SEQUENCE [LARGE SCALE GENOMIC DNA]</scope>
    <source>
        <strain evidence="2 3">Zambia</strain>
    </source>
</reference>
<name>A0A3P7WVL8_9TREM</name>
<dbReference type="Proteomes" id="UP000277204">
    <property type="component" value="Unassembled WGS sequence"/>
</dbReference>